<gene>
    <name evidence="1" type="ORF">ACFFTL_24495</name>
</gene>
<evidence type="ECO:0008006" key="3">
    <source>
        <dbReference type="Google" id="ProtNLM"/>
    </source>
</evidence>
<accession>A0ABV5RBY5</accession>
<dbReference type="RefSeq" id="WP_345517603.1">
    <property type="nucleotide sequence ID" value="NZ_BAAAXD010000045.1"/>
</dbReference>
<evidence type="ECO:0000313" key="2">
    <source>
        <dbReference type="Proteomes" id="UP001589710"/>
    </source>
</evidence>
<dbReference type="Proteomes" id="UP001589710">
    <property type="component" value="Unassembled WGS sequence"/>
</dbReference>
<organism evidence="1 2">
    <name type="scientific">Streptomyces yanii</name>
    <dbReference type="NCBI Taxonomy" id="78510"/>
    <lineage>
        <taxon>Bacteria</taxon>
        <taxon>Bacillati</taxon>
        <taxon>Actinomycetota</taxon>
        <taxon>Actinomycetes</taxon>
        <taxon>Kitasatosporales</taxon>
        <taxon>Streptomycetaceae</taxon>
        <taxon>Streptomyces</taxon>
    </lineage>
</organism>
<proteinExistence type="predicted"/>
<comment type="caution">
    <text evidence="1">The sequence shown here is derived from an EMBL/GenBank/DDBJ whole genome shotgun (WGS) entry which is preliminary data.</text>
</comment>
<reference evidence="1 2" key="1">
    <citation type="submission" date="2024-09" db="EMBL/GenBank/DDBJ databases">
        <authorList>
            <person name="Sun Q."/>
            <person name="Mori K."/>
        </authorList>
    </citation>
    <scope>NUCLEOTIDE SEQUENCE [LARGE SCALE GENOMIC DNA]</scope>
    <source>
        <strain evidence="1 2">JCM 3331</strain>
    </source>
</reference>
<name>A0ABV5RBY5_9ACTN</name>
<protein>
    <recommendedName>
        <fullName evidence="3">SRPBCC family protein</fullName>
    </recommendedName>
</protein>
<dbReference type="EMBL" id="JBHMCG010000098">
    <property type="protein sequence ID" value="MFB9575363.1"/>
    <property type="molecule type" value="Genomic_DNA"/>
</dbReference>
<sequence length="164" mass="17421">MTDNHPAPGSVPRPVEAGLDPVRRLHALAAGVRGARVTTREVAAPYDTIAPILADLDGELARLVPDMRGLRLTRADGDRIEAVVVGRLGLRARFDGIRRPGWVWLQSRFLLIGMAATPSATAPDHTLVAFTGGVRVPGHAALLPVAVGRAGRRVLGRLEERVAG</sequence>
<keyword evidence="2" id="KW-1185">Reference proteome</keyword>
<evidence type="ECO:0000313" key="1">
    <source>
        <dbReference type="EMBL" id="MFB9575363.1"/>
    </source>
</evidence>